<dbReference type="Proteomes" id="UP001328107">
    <property type="component" value="Unassembled WGS sequence"/>
</dbReference>
<keyword evidence="3" id="KW-0378">Hydrolase</keyword>
<keyword evidence="2" id="KW-0732">Signal</keyword>
<feature type="non-terminal residue" evidence="8">
    <location>
        <position position="271"/>
    </location>
</feature>
<keyword evidence="9" id="KW-1185">Reference proteome</keyword>
<dbReference type="SUPFAM" id="SSF53474">
    <property type="entry name" value="alpha/beta-Hydrolases"/>
    <property type="match status" value="1"/>
</dbReference>
<dbReference type="PANTHER" id="PTHR11005">
    <property type="entry name" value="LYSOSOMAL ACID LIPASE-RELATED"/>
    <property type="match status" value="1"/>
</dbReference>
<keyword evidence="6" id="KW-0325">Glycoprotein</keyword>
<proteinExistence type="inferred from homology"/>
<feature type="non-terminal residue" evidence="8">
    <location>
        <position position="1"/>
    </location>
</feature>
<keyword evidence="5" id="KW-0443">Lipid metabolism</keyword>
<evidence type="ECO:0000259" key="7">
    <source>
        <dbReference type="Pfam" id="PF04083"/>
    </source>
</evidence>
<dbReference type="InterPro" id="IPR006693">
    <property type="entry name" value="AB_hydrolase_lipase"/>
</dbReference>
<protein>
    <recommendedName>
        <fullName evidence="7">Partial AB-hydrolase lipase domain-containing protein</fullName>
    </recommendedName>
</protein>
<dbReference type="GO" id="GO:0016787">
    <property type="term" value="F:hydrolase activity"/>
    <property type="evidence" value="ECO:0007669"/>
    <property type="project" value="UniProtKB-KW"/>
</dbReference>
<evidence type="ECO:0000313" key="9">
    <source>
        <dbReference type="Proteomes" id="UP001328107"/>
    </source>
</evidence>
<evidence type="ECO:0000256" key="2">
    <source>
        <dbReference type="ARBA" id="ARBA00022729"/>
    </source>
</evidence>
<dbReference type="InterPro" id="IPR029058">
    <property type="entry name" value="AB_hydrolase_fold"/>
</dbReference>
<evidence type="ECO:0000256" key="3">
    <source>
        <dbReference type="ARBA" id="ARBA00022801"/>
    </source>
</evidence>
<keyword evidence="4" id="KW-0442">Lipid degradation</keyword>
<feature type="domain" description="Partial AB-hydrolase lipase" evidence="7">
    <location>
        <begin position="2"/>
        <end position="66"/>
    </location>
</feature>
<dbReference type="Gene3D" id="3.40.50.1820">
    <property type="entry name" value="alpha/beta hydrolase"/>
    <property type="match status" value="1"/>
</dbReference>
<evidence type="ECO:0000256" key="4">
    <source>
        <dbReference type="ARBA" id="ARBA00022963"/>
    </source>
</evidence>
<dbReference type="EMBL" id="BTRK01000004">
    <property type="protein sequence ID" value="GMR44978.1"/>
    <property type="molecule type" value="Genomic_DNA"/>
</dbReference>
<comment type="caution">
    <text evidence="8">The sequence shown here is derived from an EMBL/GenBank/DDBJ whole genome shotgun (WGS) entry which is preliminary data.</text>
</comment>
<dbReference type="FunFam" id="3.40.50.1820:FF:000057">
    <property type="entry name" value="Lipase"/>
    <property type="match status" value="1"/>
</dbReference>
<name>A0AAN5CIG2_9BILA</name>
<dbReference type="GO" id="GO:0016042">
    <property type="term" value="P:lipid catabolic process"/>
    <property type="evidence" value="ECO:0007669"/>
    <property type="project" value="UniProtKB-KW"/>
</dbReference>
<accession>A0AAN5CIG2</accession>
<organism evidence="8 9">
    <name type="scientific">Pristionchus mayeri</name>
    <dbReference type="NCBI Taxonomy" id="1317129"/>
    <lineage>
        <taxon>Eukaryota</taxon>
        <taxon>Metazoa</taxon>
        <taxon>Ecdysozoa</taxon>
        <taxon>Nematoda</taxon>
        <taxon>Chromadorea</taxon>
        <taxon>Rhabditida</taxon>
        <taxon>Rhabditina</taxon>
        <taxon>Diplogasteromorpha</taxon>
        <taxon>Diplogasteroidea</taxon>
        <taxon>Neodiplogasteridae</taxon>
        <taxon>Pristionchus</taxon>
    </lineage>
</organism>
<sequence length="271" mass="30430">AEMIAHWCYPVESHDVITDDGYILNMLRIPRGLSSPGPPSNNSSCNRPPILLVHGLLVDSGEFVMNPPVSSPGMILADAGFDVFLLNVRGTTYSQRHVNLTSDDNDFWKFTTDEMARFDAPAAIEAVLRLNGAEQLYWIGHSQGTRIGFLLLSEQPEYNRKVLAMFQLAPVGTFHWARGLVRPLLWLYHTLKGLISFYERVLGSHEIGLHIPWLLAGMARIVCHPMFQLCKDLIFLGAGPPAKSFNFSRVPVYVANFFVSTSMWNILHYGQ</sequence>
<evidence type="ECO:0000313" key="8">
    <source>
        <dbReference type="EMBL" id="GMR44978.1"/>
    </source>
</evidence>
<evidence type="ECO:0000256" key="5">
    <source>
        <dbReference type="ARBA" id="ARBA00023098"/>
    </source>
</evidence>
<dbReference type="Pfam" id="PF04083">
    <property type="entry name" value="Abhydro_lipase"/>
    <property type="match status" value="1"/>
</dbReference>
<gene>
    <name evidence="8" type="ORF">PMAYCL1PPCAC_15173</name>
</gene>
<evidence type="ECO:0000256" key="1">
    <source>
        <dbReference type="ARBA" id="ARBA00010701"/>
    </source>
</evidence>
<reference evidence="9" key="1">
    <citation type="submission" date="2022-10" db="EMBL/GenBank/DDBJ databases">
        <title>Genome assembly of Pristionchus species.</title>
        <authorList>
            <person name="Yoshida K."/>
            <person name="Sommer R.J."/>
        </authorList>
    </citation>
    <scope>NUCLEOTIDE SEQUENCE [LARGE SCALE GENOMIC DNA]</scope>
    <source>
        <strain evidence="9">RS5460</strain>
    </source>
</reference>
<comment type="similarity">
    <text evidence="1">Belongs to the AB hydrolase superfamily. Lipase family.</text>
</comment>
<dbReference type="AlphaFoldDB" id="A0AAN5CIG2"/>
<evidence type="ECO:0000256" key="6">
    <source>
        <dbReference type="ARBA" id="ARBA00023180"/>
    </source>
</evidence>